<dbReference type="GO" id="GO:0005524">
    <property type="term" value="F:ATP binding"/>
    <property type="evidence" value="ECO:0007669"/>
    <property type="project" value="UniProtKB-KW"/>
</dbReference>
<keyword evidence="1" id="KW-0723">Serine/threonine-protein kinase</keyword>
<evidence type="ECO:0000313" key="4">
    <source>
        <dbReference type="Proteomes" id="UP001183414"/>
    </source>
</evidence>
<keyword evidence="3" id="KW-0067">ATP-binding</keyword>
<dbReference type="SUPFAM" id="SSF55874">
    <property type="entry name" value="ATPase domain of HSP90 chaperone/DNA topoisomerase II/histidine kinase"/>
    <property type="match status" value="1"/>
</dbReference>
<dbReference type="InterPro" id="IPR050267">
    <property type="entry name" value="Anti-sigma-factor_SerPK"/>
</dbReference>
<keyword evidence="3" id="KW-0547">Nucleotide-binding</keyword>
<keyword evidence="1" id="KW-0808">Transferase</keyword>
<evidence type="ECO:0000256" key="1">
    <source>
        <dbReference type="ARBA" id="ARBA00022527"/>
    </source>
</evidence>
<feature type="domain" description="Histidine kinase/HSP90-like ATPase" evidence="2">
    <location>
        <begin position="7"/>
        <end position="125"/>
    </location>
</feature>
<organism evidence="3 4">
    <name type="scientific">Streptomyces hazeniae</name>
    <dbReference type="NCBI Taxonomy" id="3075538"/>
    <lineage>
        <taxon>Bacteria</taxon>
        <taxon>Bacillati</taxon>
        <taxon>Actinomycetota</taxon>
        <taxon>Actinomycetes</taxon>
        <taxon>Kitasatosporales</taxon>
        <taxon>Streptomycetaceae</taxon>
        <taxon>Streptomyces</taxon>
    </lineage>
</organism>
<dbReference type="PANTHER" id="PTHR35526">
    <property type="entry name" value="ANTI-SIGMA-F FACTOR RSBW-RELATED"/>
    <property type="match status" value="1"/>
</dbReference>
<dbReference type="InterPro" id="IPR003594">
    <property type="entry name" value="HATPase_dom"/>
</dbReference>
<reference evidence="4" key="1">
    <citation type="submission" date="2023-07" db="EMBL/GenBank/DDBJ databases">
        <title>30 novel species of actinomycetes from the DSMZ collection.</title>
        <authorList>
            <person name="Nouioui I."/>
        </authorList>
    </citation>
    <scope>NUCLEOTIDE SEQUENCE [LARGE SCALE GENOMIC DNA]</scope>
    <source>
        <strain evidence="4">DSM 42041</strain>
    </source>
</reference>
<name>A0ABU2NYW4_9ACTN</name>
<comment type="caution">
    <text evidence="3">The sequence shown here is derived from an EMBL/GenBank/DDBJ whole genome shotgun (WGS) entry which is preliminary data.</text>
</comment>
<dbReference type="RefSeq" id="WP_311674932.1">
    <property type="nucleotide sequence ID" value="NZ_JAVREQ010000020.1"/>
</dbReference>
<accession>A0ABU2NYW4</accession>
<dbReference type="EMBL" id="JAVREQ010000020">
    <property type="protein sequence ID" value="MDT0381152.1"/>
    <property type="molecule type" value="Genomic_DNA"/>
</dbReference>
<dbReference type="Pfam" id="PF13581">
    <property type="entry name" value="HATPase_c_2"/>
    <property type="match status" value="1"/>
</dbReference>
<evidence type="ECO:0000259" key="2">
    <source>
        <dbReference type="Pfam" id="PF13581"/>
    </source>
</evidence>
<dbReference type="CDD" id="cd16936">
    <property type="entry name" value="HATPase_RsbW-like"/>
    <property type="match status" value="1"/>
</dbReference>
<keyword evidence="4" id="KW-1185">Reference proteome</keyword>
<dbReference type="InterPro" id="IPR036890">
    <property type="entry name" value="HATPase_C_sf"/>
</dbReference>
<dbReference type="PANTHER" id="PTHR35526:SF3">
    <property type="entry name" value="ANTI-SIGMA-F FACTOR RSBW"/>
    <property type="match status" value="1"/>
</dbReference>
<evidence type="ECO:0000313" key="3">
    <source>
        <dbReference type="EMBL" id="MDT0381152.1"/>
    </source>
</evidence>
<dbReference type="Proteomes" id="UP001183414">
    <property type="component" value="Unassembled WGS sequence"/>
</dbReference>
<proteinExistence type="predicted"/>
<dbReference type="Gene3D" id="3.30.565.10">
    <property type="entry name" value="Histidine kinase-like ATPase, C-terminal domain"/>
    <property type="match status" value="1"/>
</dbReference>
<protein>
    <submittedName>
        <fullName evidence="3">ATP-binding protein</fullName>
    </submittedName>
</protein>
<sequence>MRDAFHLPARETSVSEARRLVQRRLRAWGVAEESCDDAELLVSELFTNAVRHTDSDKVGCELWMIGVRLRLEVTDEGGARRRLLPTPRTPDADGEGGRGLLLVSVLADEWGVRPDERDRGNSVWAELPCVRTPA</sequence>
<gene>
    <name evidence="3" type="ORF">RM572_20560</name>
</gene>
<keyword evidence="1" id="KW-0418">Kinase</keyword>